<dbReference type="EMBL" id="JAPDHZ010000002">
    <property type="protein sequence ID" value="MDG0790455.1"/>
    <property type="molecule type" value="Genomic_DNA"/>
</dbReference>
<keyword evidence="8 10" id="KW-0275">Fatty acid biosynthesis</keyword>
<dbReference type="GO" id="GO:0009317">
    <property type="term" value="C:acetyl-CoA carboxylase complex"/>
    <property type="evidence" value="ECO:0007669"/>
    <property type="project" value="InterPro"/>
</dbReference>
<evidence type="ECO:0000256" key="9">
    <source>
        <dbReference type="ARBA" id="ARBA00049152"/>
    </source>
</evidence>
<protein>
    <recommendedName>
        <fullName evidence="10">Acetyl-coenzyme A carboxylase carboxyl transferase subunit alpha</fullName>
        <shortName evidence="10">ACCase subunit alpha</shortName>
        <shortName evidence="10">Acetyl-CoA carboxylase carboxyltransferase subunit alpha</shortName>
        <ecNumber evidence="10">2.1.3.15</ecNumber>
    </recommendedName>
</protein>
<comment type="subunit">
    <text evidence="10">Acetyl-CoA carboxylase is a heterohexamer composed of biotin carboxyl carrier protein (AccB), biotin carboxylase (AccC) and two subunits each of ACCase subunit alpha (AccA) and ACCase subunit beta (AccD).</text>
</comment>
<dbReference type="RefSeq" id="WP_277564284.1">
    <property type="nucleotide sequence ID" value="NZ_JAPDHZ010000002.1"/>
</dbReference>
<dbReference type="PRINTS" id="PR01069">
    <property type="entry name" value="ACCCTRFRASEA"/>
</dbReference>
<comment type="caution">
    <text evidence="12">The sequence shown here is derived from an EMBL/GenBank/DDBJ whole genome shotgun (WGS) entry which is preliminary data.</text>
</comment>
<dbReference type="GO" id="GO:0005524">
    <property type="term" value="F:ATP binding"/>
    <property type="evidence" value="ECO:0007669"/>
    <property type="project" value="UniProtKB-KW"/>
</dbReference>
<dbReference type="GO" id="GO:0006633">
    <property type="term" value="P:fatty acid biosynthetic process"/>
    <property type="evidence" value="ECO:0007669"/>
    <property type="project" value="UniProtKB-KW"/>
</dbReference>
<dbReference type="GO" id="GO:0016743">
    <property type="term" value="F:carboxyl- or carbamoyltransferase activity"/>
    <property type="evidence" value="ECO:0007669"/>
    <property type="project" value="UniProtKB-UniRule"/>
</dbReference>
<keyword evidence="10" id="KW-0963">Cytoplasm</keyword>
<evidence type="ECO:0000259" key="11">
    <source>
        <dbReference type="PROSITE" id="PS50989"/>
    </source>
</evidence>
<dbReference type="InterPro" id="IPR011763">
    <property type="entry name" value="COA_CT_C"/>
</dbReference>
<comment type="function">
    <text evidence="10">Component of the acetyl coenzyme A carboxylase (ACC) complex. First, biotin carboxylase catalyzes the carboxylation of biotin on its carrier protein (BCCP) and then the CO(2) group is transferred by the carboxyltransferase to acetyl-CoA to form malonyl-CoA.</text>
</comment>
<dbReference type="EC" id="2.1.3.15" evidence="10"/>
<keyword evidence="3 10" id="KW-0808">Transferase</keyword>
<keyword evidence="13" id="KW-1185">Reference proteome</keyword>
<comment type="similarity">
    <text evidence="10">Belongs to the AccA family.</text>
</comment>
<feature type="domain" description="CoA carboxyltransferase C-terminal" evidence="11">
    <location>
        <begin position="29"/>
        <end position="292"/>
    </location>
</feature>
<dbReference type="Gene3D" id="3.90.226.10">
    <property type="entry name" value="2-enoyl-CoA Hydratase, Chain A, domain 1"/>
    <property type="match status" value="1"/>
</dbReference>
<sequence length="321" mass="35388">MDNKLPFEGPLSEQRRKIDHLKKVGVEQNIDFSEEIARLEEAYKKLEDEIYSNLSGAQIMHLARVHARPTTLDYINEIFEDFIELHGDRLYGDDLAIVGGIAKLNGVPVTVVGHQRGKDTKDNIQRFFGSPHPEGFRKALRFMQQANKFGRPIITFIDTKGAYPGDSAEARGQSEAIARNLKEMALLRVPVICVVIGEGGSGGALALGVGNRVLMLENSIYSVISPNGAASILWKDASKADQAAEAMKITAKDLLEFGIIEEIVPEPKGGAHLDPAKTAEAVKTAIWRHLEELSDMTPEALVEDRYRKFRSVGKFAAPELV</sequence>
<keyword evidence="12" id="KW-0436">Ligase</keyword>
<dbReference type="NCBIfam" id="TIGR00513">
    <property type="entry name" value="accA"/>
    <property type="match status" value="1"/>
</dbReference>
<dbReference type="PANTHER" id="PTHR42853">
    <property type="entry name" value="ACETYL-COENZYME A CARBOXYLASE CARBOXYL TRANSFERASE SUBUNIT ALPHA"/>
    <property type="match status" value="1"/>
</dbReference>
<dbReference type="InterPro" id="IPR029045">
    <property type="entry name" value="ClpP/crotonase-like_dom_sf"/>
</dbReference>
<keyword evidence="6 10" id="KW-0067">ATP-binding</keyword>
<keyword evidence="7 10" id="KW-0443">Lipid metabolism</keyword>
<comment type="pathway">
    <text evidence="1 10">Lipid metabolism; malonyl-CoA biosynthesis; malonyl-CoA from acetyl-CoA: step 1/1.</text>
</comment>
<organism evidence="12 13">
    <name type="scientific">Cohnella ginsengisoli</name>
    <dbReference type="NCBI Taxonomy" id="425004"/>
    <lineage>
        <taxon>Bacteria</taxon>
        <taxon>Bacillati</taxon>
        <taxon>Bacillota</taxon>
        <taxon>Bacilli</taxon>
        <taxon>Bacillales</taxon>
        <taxon>Paenibacillaceae</taxon>
        <taxon>Cohnella</taxon>
    </lineage>
</organism>
<dbReference type="Pfam" id="PF03255">
    <property type="entry name" value="ACCA"/>
    <property type="match status" value="1"/>
</dbReference>
<evidence type="ECO:0000256" key="6">
    <source>
        <dbReference type="ARBA" id="ARBA00022840"/>
    </source>
</evidence>
<dbReference type="GO" id="GO:2001295">
    <property type="term" value="P:malonyl-CoA biosynthetic process"/>
    <property type="evidence" value="ECO:0007669"/>
    <property type="project" value="UniProtKB-UniRule"/>
</dbReference>
<name>A0A9X4KIQ5_9BACL</name>
<accession>A0A9X4KIQ5</accession>
<evidence type="ECO:0000256" key="7">
    <source>
        <dbReference type="ARBA" id="ARBA00023098"/>
    </source>
</evidence>
<reference evidence="12 13" key="1">
    <citation type="submission" date="2022-10" db="EMBL/GenBank/DDBJ databases">
        <title>Comparative genomic analysis of Cohnella hashimotonis sp. nov., isolated from the International Space Station.</title>
        <authorList>
            <person name="Simpson A."/>
            <person name="Venkateswaran K."/>
        </authorList>
    </citation>
    <scope>NUCLEOTIDE SEQUENCE [LARGE SCALE GENOMIC DNA]</scope>
    <source>
        <strain evidence="12 13">DSM 18997</strain>
    </source>
</reference>
<evidence type="ECO:0000256" key="2">
    <source>
        <dbReference type="ARBA" id="ARBA00022516"/>
    </source>
</evidence>
<evidence type="ECO:0000256" key="10">
    <source>
        <dbReference type="HAMAP-Rule" id="MF_00823"/>
    </source>
</evidence>
<dbReference type="NCBIfam" id="NF041504">
    <property type="entry name" value="AccA_sub"/>
    <property type="match status" value="1"/>
</dbReference>
<keyword evidence="5 10" id="KW-0276">Fatty acid metabolism</keyword>
<dbReference type="InterPro" id="IPR001095">
    <property type="entry name" value="Acetyl_CoA_COase_a_su"/>
</dbReference>
<dbReference type="PANTHER" id="PTHR42853:SF3">
    <property type="entry name" value="ACETYL-COENZYME A CARBOXYLASE CARBOXYL TRANSFERASE SUBUNIT ALPHA, CHLOROPLASTIC"/>
    <property type="match status" value="1"/>
</dbReference>
<keyword evidence="2 10" id="KW-0444">Lipid biosynthesis</keyword>
<keyword evidence="4 10" id="KW-0547">Nucleotide-binding</keyword>
<evidence type="ECO:0000313" key="13">
    <source>
        <dbReference type="Proteomes" id="UP001153387"/>
    </source>
</evidence>
<dbReference type="PROSITE" id="PS50989">
    <property type="entry name" value="COA_CT_CTER"/>
    <property type="match status" value="1"/>
</dbReference>
<evidence type="ECO:0000256" key="3">
    <source>
        <dbReference type="ARBA" id="ARBA00022679"/>
    </source>
</evidence>
<dbReference type="HAMAP" id="MF_00823">
    <property type="entry name" value="AcetylCoA_CT_alpha"/>
    <property type="match status" value="1"/>
</dbReference>
<comment type="subcellular location">
    <subcellularLocation>
        <location evidence="10">Cytoplasm</location>
    </subcellularLocation>
</comment>
<dbReference type="NCBIfam" id="NF004344">
    <property type="entry name" value="PRK05724.1"/>
    <property type="match status" value="1"/>
</dbReference>
<evidence type="ECO:0000256" key="4">
    <source>
        <dbReference type="ARBA" id="ARBA00022741"/>
    </source>
</evidence>
<proteinExistence type="inferred from homology"/>
<comment type="catalytic activity">
    <reaction evidence="9 10">
        <text>N(6)-carboxybiotinyl-L-lysyl-[protein] + acetyl-CoA = N(6)-biotinyl-L-lysyl-[protein] + malonyl-CoA</text>
        <dbReference type="Rhea" id="RHEA:54728"/>
        <dbReference type="Rhea" id="RHEA-COMP:10505"/>
        <dbReference type="Rhea" id="RHEA-COMP:10506"/>
        <dbReference type="ChEBI" id="CHEBI:57288"/>
        <dbReference type="ChEBI" id="CHEBI:57384"/>
        <dbReference type="ChEBI" id="CHEBI:83144"/>
        <dbReference type="ChEBI" id="CHEBI:83145"/>
        <dbReference type="EC" id="2.1.3.15"/>
    </reaction>
</comment>
<dbReference type="GO" id="GO:0003989">
    <property type="term" value="F:acetyl-CoA carboxylase activity"/>
    <property type="evidence" value="ECO:0007669"/>
    <property type="project" value="InterPro"/>
</dbReference>
<dbReference type="AlphaFoldDB" id="A0A9X4KIQ5"/>
<gene>
    <name evidence="10" type="primary">accA</name>
    <name evidence="12" type="ORF">OMP38_06045</name>
</gene>
<evidence type="ECO:0000256" key="5">
    <source>
        <dbReference type="ARBA" id="ARBA00022832"/>
    </source>
</evidence>
<evidence type="ECO:0000313" key="12">
    <source>
        <dbReference type="EMBL" id="MDG0790455.1"/>
    </source>
</evidence>
<dbReference type="SUPFAM" id="SSF52096">
    <property type="entry name" value="ClpP/crotonase"/>
    <property type="match status" value="1"/>
</dbReference>
<evidence type="ECO:0000256" key="8">
    <source>
        <dbReference type="ARBA" id="ARBA00023160"/>
    </source>
</evidence>
<evidence type="ECO:0000256" key="1">
    <source>
        <dbReference type="ARBA" id="ARBA00004956"/>
    </source>
</evidence>
<dbReference type="Proteomes" id="UP001153387">
    <property type="component" value="Unassembled WGS sequence"/>
</dbReference>